<accession>A0A9W8JU08</accession>
<evidence type="ECO:0000313" key="1">
    <source>
        <dbReference type="EMBL" id="KAJ3502954.1"/>
    </source>
</evidence>
<gene>
    <name evidence="1" type="ORF">NLJ89_g8654</name>
</gene>
<keyword evidence="2" id="KW-1185">Reference proteome</keyword>
<protein>
    <submittedName>
        <fullName evidence="1">Uncharacterized protein</fullName>
    </submittedName>
</protein>
<name>A0A9W8JU08_9AGAR</name>
<dbReference type="AlphaFoldDB" id="A0A9W8JU08"/>
<reference evidence="1" key="1">
    <citation type="submission" date="2022-07" db="EMBL/GenBank/DDBJ databases">
        <title>Genome Sequence of Agrocybe chaxingu.</title>
        <authorList>
            <person name="Buettner E."/>
        </authorList>
    </citation>
    <scope>NUCLEOTIDE SEQUENCE</scope>
    <source>
        <strain evidence="1">MP-N11</strain>
    </source>
</reference>
<dbReference type="EMBL" id="JANKHO010001207">
    <property type="protein sequence ID" value="KAJ3502954.1"/>
    <property type="molecule type" value="Genomic_DNA"/>
</dbReference>
<dbReference type="OrthoDB" id="3003044at2759"/>
<sequence length="367" mass="41291">MQNPTQTMTSLSHDQNIYIRVHRSLLQPIPTTTTNSSNPQTAGPPSAHLYLIKGTLQDIGRYAGATVDWVIKVAHLICAPSGAGQVYTHSTGTSQDWYHRDKGTNWRQLVLGDPLLPGIYEFETNSLIVLSRLSDRQSHSKTSMGSESSSATFQRDIETRDGMACVVSGASSSLIASHLIPKRIGTDGAKAIVTDFVGAQATLGVHRFHPMIGIFLLKTLDDRVDRYTLGFYHVTGDTYTLHNFQEDQDVTVAGFESFILASPIHGGNQPLPPKGVFDWHYLQCVAKRFATMDYKAVPGIYFYAYPFRMDDDDESDDEFEFEDNNEIEPPYPTYRFDRFLMEQGRKLRMHERDQEIARWSASVQVEP</sequence>
<organism evidence="1 2">
    <name type="scientific">Agrocybe chaxingu</name>
    <dbReference type="NCBI Taxonomy" id="84603"/>
    <lineage>
        <taxon>Eukaryota</taxon>
        <taxon>Fungi</taxon>
        <taxon>Dikarya</taxon>
        <taxon>Basidiomycota</taxon>
        <taxon>Agaricomycotina</taxon>
        <taxon>Agaricomycetes</taxon>
        <taxon>Agaricomycetidae</taxon>
        <taxon>Agaricales</taxon>
        <taxon>Agaricineae</taxon>
        <taxon>Strophariaceae</taxon>
        <taxon>Agrocybe</taxon>
    </lineage>
</organism>
<dbReference type="Proteomes" id="UP001148786">
    <property type="component" value="Unassembled WGS sequence"/>
</dbReference>
<comment type="caution">
    <text evidence="1">The sequence shown here is derived from an EMBL/GenBank/DDBJ whole genome shotgun (WGS) entry which is preliminary data.</text>
</comment>
<evidence type="ECO:0000313" key="2">
    <source>
        <dbReference type="Proteomes" id="UP001148786"/>
    </source>
</evidence>
<proteinExistence type="predicted"/>